<keyword evidence="2" id="KW-0812">Transmembrane</keyword>
<feature type="compositionally biased region" description="Acidic residues" evidence="1">
    <location>
        <begin position="309"/>
        <end position="318"/>
    </location>
</feature>
<keyword evidence="2" id="KW-0472">Membrane</keyword>
<feature type="compositionally biased region" description="Basic residues" evidence="1">
    <location>
        <begin position="346"/>
        <end position="359"/>
    </location>
</feature>
<feature type="chain" id="PRO_5039109122" description="Esterase-like activity of phytase family protein" evidence="3">
    <location>
        <begin position="21"/>
        <end position="371"/>
    </location>
</feature>
<evidence type="ECO:0000256" key="1">
    <source>
        <dbReference type="SAM" id="MobiDB-lite"/>
    </source>
</evidence>
<keyword evidence="3" id="KW-0732">Signal</keyword>
<name>A0A6J4L701_9ACTN</name>
<evidence type="ECO:0008006" key="5">
    <source>
        <dbReference type="Google" id="ProtNLM"/>
    </source>
</evidence>
<accession>A0A6J4L701</accession>
<feature type="region of interest" description="Disordered" evidence="1">
    <location>
        <begin position="346"/>
        <end position="371"/>
    </location>
</feature>
<dbReference type="EMBL" id="CADCUE010000071">
    <property type="protein sequence ID" value="CAA9322970.1"/>
    <property type="molecule type" value="Genomic_DNA"/>
</dbReference>
<dbReference type="AlphaFoldDB" id="A0A6J4L701"/>
<evidence type="ECO:0000313" key="4">
    <source>
        <dbReference type="EMBL" id="CAA9322970.1"/>
    </source>
</evidence>
<protein>
    <recommendedName>
        <fullName evidence="5">Esterase-like activity of phytase family protein</fullName>
    </recommendedName>
</protein>
<keyword evidence="2" id="KW-1133">Transmembrane helix</keyword>
<evidence type="ECO:0000256" key="3">
    <source>
        <dbReference type="SAM" id="SignalP"/>
    </source>
</evidence>
<evidence type="ECO:0000256" key="2">
    <source>
        <dbReference type="SAM" id="Phobius"/>
    </source>
</evidence>
<proteinExistence type="predicted"/>
<feature type="compositionally biased region" description="Basic and acidic residues" evidence="1">
    <location>
        <begin position="360"/>
        <end position="371"/>
    </location>
</feature>
<sequence length="371" mass="39031">MLPLFAAAVLLAAASSSTVAFRWQDPRISESSGLATASEGDLVYTHNDSGDEARVFAVGPDGVTRTTYVLPGLAPRDWEDMARGPDEQGRSSLWLGDIGDNRAARDNGLLVHRVLEPAPTDAEEVTTPAPTSFRLRYPDRPGDAETLLVHPRTGRLYVVTKPLSGAARVYAAPTPLAADRPNVLELVADVSTRTTGTPGGPGIGALANRLVTAGDIAPDGRRVALRTYTDLYEWTVSGDDVAAAFDGEPTVTPLPSTQQGEGLAYAPDGASVLVSTEGAGSEVHRIVLERAPEPSQEPTAGPPESRDEPADEPADDPAVDVTATTAAGAAAAAVGLLALAAWQRRRVRRRTAARARPPAHRREDPRGRARG</sequence>
<gene>
    <name evidence="4" type="ORF">AVDCRST_MAG16-898</name>
</gene>
<dbReference type="SUPFAM" id="SSF50956">
    <property type="entry name" value="Thermostable phytase (3-phytase)"/>
    <property type="match status" value="1"/>
</dbReference>
<reference evidence="4" key="1">
    <citation type="submission" date="2020-02" db="EMBL/GenBank/DDBJ databases">
        <authorList>
            <person name="Meier V. D."/>
        </authorList>
    </citation>
    <scope>NUCLEOTIDE SEQUENCE</scope>
    <source>
        <strain evidence="4">AVDCRST_MAG16</strain>
    </source>
</reference>
<feature type="transmembrane region" description="Helical" evidence="2">
    <location>
        <begin position="321"/>
        <end position="342"/>
    </location>
</feature>
<organism evidence="4">
    <name type="scientific">uncultured Frankineae bacterium</name>
    <dbReference type="NCBI Taxonomy" id="437475"/>
    <lineage>
        <taxon>Bacteria</taxon>
        <taxon>Bacillati</taxon>
        <taxon>Actinomycetota</taxon>
        <taxon>Actinomycetes</taxon>
        <taxon>Frankiales</taxon>
        <taxon>environmental samples</taxon>
    </lineage>
</organism>
<feature type="signal peptide" evidence="3">
    <location>
        <begin position="1"/>
        <end position="20"/>
    </location>
</feature>
<feature type="region of interest" description="Disordered" evidence="1">
    <location>
        <begin position="288"/>
        <end position="321"/>
    </location>
</feature>